<sequence length="24" mass="2894">MWSIAIREPLQHINSWVADHLTIY</sequence>
<organism evidence="1">
    <name type="scientific">Arundo donax</name>
    <name type="common">Giant reed</name>
    <name type="synonym">Donax arundinaceus</name>
    <dbReference type="NCBI Taxonomy" id="35708"/>
    <lineage>
        <taxon>Eukaryota</taxon>
        <taxon>Viridiplantae</taxon>
        <taxon>Streptophyta</taxon>
        <taxon>Embryophyta</taxon>
        <taxon>Tracheophyta</taxon>
        <taxon>Spermatophyta</taxon>
        <taxon>Magnoliopsida</taxon>
        <taxon>Liliopsida</taxon>
        <taxon>Poales</taxon>
        <taxon>Poaceae</taxon>
        <taxon>PACMAD clade</taxon>
        <taxon>Arundinoideae</taxon>
        <taxon>Arundineae</taxon>
        <taxon>Arundo</taxon>
    </lineage>
</organism>
<evidence type="ECO:0000313" key="1">
    <source>
        <dbReference type="EMBL" id="JAD24401.1"/>
    </source>
</evidence>
<protein>
    <submittedName>
        <fullName evidence="1">Uncharacterized protein</fullName>
    </submittedName>
</protein>
<dbReference type="EMBL" id="GBRH01273494">
    <property type="protein sequence ID" value="JAD24401.1"/>
    <property type="molecule type" value="Transcribed_RNA"/>
</dbReference>
<name>A0A0A8YEA7_ARUDO</name>
<reference evidence="1" key="1">
    <citation type="submission" date="2014-09" db="EMBL/GenBank/DDBJ databases">
        <authorList>
            <person name="Magalhaes I.L.F."/>
            <person name="Oliveira U."/>
            <person name="Santos F.R."/>
            <person name="Vidigal T.H.D.A."/>
            <person name="Brescovit A.D."/>
            <person name="Santos A.J."/>
        </authorList>
    </citation>
    <scope>NUCLEOTIDE SEQUENCE</scope>
    <source>
        <tissue evidence="1">Shoot tissue taken approximately 20 cm above the soil surface</tissue>
    </source>
</reference>
<reference evidence="1" key="2">
    <citation type="journal article" date="2015" name="Data Brief">
        <title>Shoot transcriptome of the giant reed, Arundo donax.</title>
        <authorList>
            <person name="Barrero R.A."/>
            <person name="Guerrero F.D."/>
            <person name="Moolhuijzen P."/>
            <person name="Goolsby J.A."/>
            <person name="Tidwell J."/>
            <person name="Bellgard S.E."/>
            <person name="Bellgard M.I."/>
        </authorList>
    </citation>
    <scope>NUCLEOTIDE SEQUENCE</scope>
    <source>
        <tissue evidence="1">Shoot tissue taken approximately 20 cm above the soil surface</tissue>
    </source>
</reference>
<proteinExistence type="predicted"/>
<accession>A0A0A8YEA7</accession>
<dbReference type="AlphaFoldDB" id="A0A0A8YEA7"/>